<feature type="signal peptide" evidence="4">
    <location>
        <begin position="1"/>
        <end position="16"/>
    </location>
</feature>
<dbReference type="PROSITE" id="PS51155">
    <property type="entry name" value="CHIT_BIND_RR_2"/>
    <property type="match status" value="1"/>
</dbReference>
<accession>A0A087THY4</accession>
<dbReference type="GO" id="GO:0008010">
    <property type="term" value="F:structural constituent of chitin-based larval cuticle"/>
    <property type="evidence" value="ECO:0007669"/>
    <property type="project" value="TreeGrafter"/>
</dbReference>
<dbReference type="GO" id="GO:0062129">
    <property type="term" value="C:chitin-based extracellular matrix"/>
    <property type="evidence" value="ECO:0007669"/>
    <property type="project" value="TreeGrafter"/>
</dbReference>
<name>A0A087THY4_STEMI</name>
<evidence type="ECO:0000313" key="6">
    <source>
        <dbReference type="Proteomes" id="UP000054359"/>
    </source>
</evidence>
<organism evidence="5 6">
    <name type="scientific">Stegodyphus mimosarum</name>
    <name type="common">African social velvet spider</name>
    <dbReference type="NCBI Taxonomy" id="407821"/>
    <lineage>
        <taxon>Eukaryota</taxon>
        <taxon>Metazoa</taxon>
        <taxon>Ecdysozoa</taxon>
        <taxon>Arthropoda</taxon>
        <taxon>Chelicerata</taxon>
        <taxon>Arachnida</taxon>
        <taxon>Araneae</taxon>
        <taxon>Araneomorphae</taxon>
        <taxon>Entelegynae</taxon>
        <taxon>Eresoidea</taxon>
        <taxon>Eresidae</taxon>
        <taxon>Stegodyphus</taxon>
    </lineage>
</organism>
<evidence type="ECO:0000256" key="3">
    <source>
        <dbReference type="PROSITE-ProRule" id="PRU00497"/>
    </source>
</evidence>
<comment type="function">
    <text evidence="1">Component of the rigid cuticle of the spider.</text>
</comment>
<dbReference type="OrthoDB" id="6428372at2759"/>
<dbReference type="PANTHER" id="PTHR10380:SF235">
    <property type="entry name" value="CUTICULAR PROTEIN 73D, ISOFORM B"/>
    <property type="match status" value="1"/>
</dbReference>
<evidence type="ECO:0000256" key="4">
    <source>
        <dbReference type="SAM" id="SignalP"/>
    </source>
</evidence>
<dbReference type="InterPro" id="IPR050468">
    <property type="entry name" value="Cuticle_Struct_Prot"/>
</dbReference>
<gene>
    <name evidence="5" type="ORF">X975_02421</name>
</gene>
<proteinExistence type="predicted"/>
<feature type="chain" id="PRO_5001829685" evidence="4">
    <location>
        <begin position="17"/>
        <end position="143"/>
    </location>
</feature>
<dbReference type="Proteomes" id="UP000054359">
    <property type="component" value="Unassembled WGS sequence"/>
</dbReference>
<evidence type="ECO:0000256" key="1">
    <source>
        <dbReference type="ARBA" id="ARBA00002980"/>
    </source>
</evidence>
<dbReference type="InterPro" id="IPR031311">
    <property type="entry name" value="CHIT_BIND_RR_consensus"/>
</dbReference>
<keyword evidence="6" id="KW-1185">Reference proteome</keyword>
<dbReference type="OMA" id="PPDEYLY"/>
<reference evidence="5 6" key="1">
    <citation type="submission" date="2013-11" db="EMBL/GenBank/DDBJ databases">
        <title>Genome sequencing of Stegodyphus mimosarum.</title>
        <authorList>
            <person name="Bechsgaard J."/>
        </authorList>
    </citation>
    <scope>NUCLEOTIDE SEQUENCE [LARGE SCALE GENOMIC DNA]</scope>
</reference>
<protein>
    <submittedName>
        <fullName evidence="5">Cuticle protein 10.9</fullName>
    </submittedName>
</protein>
<dbReference type="InterPro" id="IPR000618">
    <property type="entry name" value="Insect_cuticle"/>
</dbReference>
<evidence type="ECO:0000256" key="2">
    <source>
        <dbReference type="ARBA" id="ARBA00022460"/>
    </source>
</evidence>
<dbReference type="PANTHER" id="PTHR10380">
    <property type="entry name" value="CUTICLE PROTEIN"/>
    <property type="match status" value="1"/>
</dbReference>
<dbReference type="AlphaFoldDB" id="A0A087THY4"/>
<keyword evidence="2 3" id="KW-0193">Cuticle</keyword>
<dbReference type="Pfam" id="PF00379">
    <property type="entry name" value="Chitin_bind_4"/>
    <property type="match status" value="1"/>
</dbReference>
<dbReference type="EMBL" id="KK115305">
    <property type="protein sequence ID" value="KFM64723.1"/>
    <property type="molecule type" value="Genomic_DNA"/>
</dbReference>
<feature type="non-terminal residue" evidence="5">
    <location>
        <position position="143"/>
    </location>
</feature>
<keyword evidence="4" id="KW-0732">Signal</keyword>
<sequence length="143" mass="15287">MLKVFIIVVLAFGADCQRIVIPPANYENRVITPYQFSYIAPAIGGVSSHQQTGDGAGRVTGSYSIQQEDGLARIVDYVADEYGFRASIVTNEPGTSNQSPADVTFSSSAENTFPGTSLTIQRGPPIELGVIPGRFPARGTSFR</sequence>
<evidence type="ECO:0000313" key="5">
    <source>
        <dbReference type="EMBL" id="KFM64723.1"/>
    </source>
</evidence>
<dbReference type="PROSITE" id="PS00233">
    <property type="entry name" value="CHIT_BIND_RR_1"/>
    <property type="match status" value="1"/>
</dbReference>